<organism evidence="11 12">
    <name type="scientific">Lactobacillus porci</name>
    <dbReference type="NCBI Taxonomy" id="2012477"/>
    <lineage>
        <taxon>Bacteria</taxon>
        <taxon>Bacillati</taxon>
        <taxon>Bacillota</taxon>
        <taxon>Bacilli</taxon>
        <taxon>Lactobacillales</taxon>
        <taxon>Lactobacillaceae</taxon>
        <taxon>Lactobacillus</taxon>
    </lineage>
</organism>
<dbReference type="Proteomes" id="UP000438120">
    <property type="component" value="Unassembled WGS sequence"/>
</dbReference>
<dbReference type="Pfam" id="PF01467">
    <property type="entry name" value="CTP_transf_like"/>
    <property type="match status" value="1"/>
</dbReference>
<dbReference type="EMBL" id="VUMX01000002">
    <property type="protein sequence ID" value="MST86295.1"/>
    <property type="molecule type" value="Genomic_DNA"/>
</dbReference>
<keyword evidence="2 9" id="KW-0808">Transferase</keyword>
<evidence type="ECO:0000256" key="8">
    <source>
        <dbReference type="ARBA" id="ARBA00029346"/>
    </source>
</evidence>
<evidence type="ECO:0000256" key="6">
    <source>
        <dbReference type="ARBA" id="ARBA00022842"/>
    </source>
</evidence>
<feature type="binding site" evidence="9">
    <location>
        <begin position="9"/>
        <end position="10"/>
    </location>
    <ligand>
        <name>ATP</name>
        <dbReference type="ChEBI" id="CHEBI:30616"/>
    </ligand>
</feature>
<comment type="function">
    <text evidence="9">Reversibly transfers an adenylyl group from ATP to 4'-phosphopantetheine, yielding dephospho-CoA (dPCoA) and pyrophosphate.</text>
</comment>
<dbReference type="EC" id="2.7.7.3" evidence="9"/>
<dbReference type="GO" id="GO:0015937">
    <property type="term" value="P:coenzyme A biosynthetic process"/>
    <property type="evidence" value="ECO:0007669"/>
    <property type="project" value="UniProtKB-UniRule"/>
</dbReference>
<name>A0A6A8M9B9_9LACO</name>
<protein>
    <recommendedName>
        <fullName evidence="9">Phosphopantetheine adenylyltransferase</fullName>
        <ecNumber evidence="9">2.7.7.3</ecNumber>
    </recommendedName>
    <alternativeName>
        <fullName evidence="9">Dephospho-CoA pyrophosphorylase</fullName>
    </alternativeName>
    <alternativeName>
        <fullName evidence="9">Pantetheine-phosphate adenylyltransferase</fullName>
        <shortName evidence="9">PPAT</shortName>
    </alternativeName>
</protein>
<sequence length="168" mass="18156">MTNALFPGSFDPVTKGHMDTVVQAAKAFDHLYVVVMTNTSKQQLFTPAERADFLQAAVAEAGLTNVTVLARPAQLTVDLARELGADVLVRGVRNSADFLYEQQIAGVNGKLAPDLPTVLFLAKPENAAVASSMVKEVARYGGRVDQFLPKKAAAALEKRLKNEDQEQE</sequence>
<keyword evidence="7 9" id="KW-0173">Coenzyme A biosynthesis</keyword>
<dbReference type="HAMAP" id="MF_00151">
    <property type="entry name" value="PPAT_bact"/>
    <property type="match status" value="1"/>
</dbReference>
<feature type="site" description="Transition state stabilizer" evidence="9">
    <location>
        <position position="17"/>
    </location>
</feature>
<evidence type="ECO:0000256" key="4">
    <source>
        <dbReference type="ARBA" id="ARBA00022741"/>
    </source>
</evidence>
<dbReference type="NCBIfam" id="TIGR01510">
    <property type="entry name" value="coaD_prev_kdtB"/>
    <property type="match status" value="1"/>
</dbReference>
<comment type="pathway">
    <text evidence="9">Cofactor biosynthesis; coenzyme A biosynthesis; CoA from (R)-pantothenate: step 4/5.</text>
</comment>
<dbReference type="CDD" id="cd02163">
    <property type="entry name" value="PPAT"/>
    <property type="match status" value="1"/>
</dbReference>
<evidence type="ECO:0000256" key="3">
    <source>
        <dbReference type="ARBA" id="ARBA00022695"/>
    </source>
</evidence>
<feature type="binding site" evidence="9">
    <location>
        <position position="9"/>
    </location>
    <ligand>
        <name>substrate</name>
    </ligand>
</feature>
<dbReference type="SUPFAM" id="SSF52374">
    <property type="entry name" value="Nucleotidylyl transferase"/>
    <property type="match status" value="1"/>
</dbReference>
<comment type="similarity">
    <text evidence="9">Belongs to the bacterial CoaD family.</text>
</comment>
<gene>
    <name evidence="9 11" type="primary">coaD</name>
    <name evidence="11" type="ORF">FYJ62_01185</name>
</gene>
<feature type="binding site" evidence="9">
    <location>
        <begin position="91"/>
        <end position="93"/>
    </location>
    <ligand>
        <name>ATP</name>
        <dbReference type="ChEBI" id="CHEBI:30616"/>
    </ligand>
</feature>
<dbReference type="InterPro" id="IPR004821">
    <property type="entry name" value="Cyt_trans-like"/>
</dbReference>
<dbReference type="GO" id="GO:0004595">
    <property type="term" value="F:pantetheine-phosphate adenylyltransferase activity"/>
    <property type="evidence" value="ECO:0007669"/>
    <property type="project" value="UniProtKB-UniRule"/>
</dbReference>
<evidence type="ECO:0000256" key="1">
    <source>
        <dbReference type="ARBA" id="ARBA00022490"/>
    </source>
</evidence>
<feature type="binding site" evidence="9">
    <location>
        <position position="17"/>
    </location>
    <ligand>
        <name>ATP</name>
        <dbReference type="ChEBI" id="CHEBI:30616"/>
    </ligand>
</feature>
<evidence type="ECO:0000313" key="11">
    <source>
        <dbReference type="EMBL" id="MST86295.1"/>
    </source>
</evidence>
<accession>A0A6A8M9B9</accession>
<keyword evidence="12" id="KW-1185">Reference proteome</keyword>
<comment type="cofactor">
    <cofactor evidence="9">
        <name>Mg(2+)</name>
        <dbReference type="ChEBI" id="CHEBI:18420"/>
    </cofactor>
</comment>
<dbReference type="PANTHER" id="PTHR21342:SF1">
    <property type="entry name" value="PHOSPHOPANTETHEINE ADENYLYLTRANSFERASE"/>
    <property type="match status" value="1"/>
</dbReference>
<evidence type="ECO:0000256" key="9">
    <source>
        <dbReference type="HAMAP-Rule" id="MF_00151"/>
    </source>
</evidence>
<feature type="binding site" evidence="9">
    <location>
        <position position="90"/>
    </location>
    <ligand>
        <name>substrate</name>
    </ligand>
</feature>
<dbReference type="GO" id="GO:0005524">
    <property type="term" value="F:ATP binding"/>
    <property type="evidence" value="ECO:0007669"/>
    <property type="project" value="UniProtKB-KW"/>
</dbReference>
<feature type="domain" description="Cytidyltransferase-like" evidence="10">
    <location>
        <begin position="5"/>
        <end position="136"/>
    </location>
</feature>
<dbReference type="Gene3D" id="3.40.50.620">
    <property type="entry name" value="HUPs"/>
    <property type="match status" value="1"/>
</dbReference>
<dbReference type="InterPro" id="IPR001980">
    <property type="entry name" value="PPAT"/>
</dbReference>
<dbReference type="NCBIfam" id="TIGR00125">
    <property type="entry name" value="cyt_tran_rel"/>
    <property type="match status" value="1"/>
</dbReference>
<evidence type="ECO:0000313" key="12">
    <source>
        <dbReference type="Proteomes" id="UP000438120"/>
    </source>
</evidence>
<keyword evidence="5 9" id="KW-0067">ATP-binding</keyword>
<dbReference type="AlphaFoldDB" id="A0A6A8M9B9"/>
<dbReference type="PANTHER" id="PTHR21342">
    <property type="entry name" value="PHOSPHOPANTETHEINE ADENYLYLTRANSFERASE"/>
    <property type="match status" value="1"/>
</dbReference>
<feature type="binding site" evidence="9">
    <location>
        <position position="41"/>
    </location>
    <ligand>
        <name>substrate</name>
    </ligand>
</feature>
<dbReference type="InterPro" id="IPR014729">
    <property type="entry name" value="Rossmann-like_a/b/a_fold"/>
</dbReference>
<reference evidence="11 12" key="1">
    <citation type="submission" date="2019-08" db="EMBL/GenBank/DDBJ databases">
        <title>In-depth cultivation of the pig gut microbiome towards novel bacterial diversity and tailored functional studies.</title>
        <authorList>
            <person name="Wylensek D."/>
            <person name="Hitch T.C.A."/>
            <person name="Clavel T."/>
        </authorList>
    </citation>
    <scope>NUCLEOTIDE SEQUENCE [LARGE SCALE GENOMIC DNA]</scope>
    <source>
        <strain evidence="11 12">Bifido-178-WT-2B</strain>
    </source>
</reference>
<keyword evidence="4 9" id="KW-0547">Nucleotide-binding</keyword>
<dbReference type="PRINTS" id="PR01020">
    <property type="entry name" value="LPSBIOSNTHSS"/>
</dbReference>
<feature type="binding site" evidence="9">
    <location>
        <position position="101"/>
    </location>
    <ligand>
        <name>ATP</name>
        <dbReference type="ChEBI" id="CHEBI:30616"/>
    </ligand>
</feature>
<evidence type="ECO:0000256" key="7">
    <source>
        <dbReference type="ARBA" id="ARBA00022993"/>
    </source>
</evidence>
<comment type="subcellular location">
    <subcellularLocation>
        <location evidence="9">Cytoplasm</location>
    </subcellularLocation>
</comment>
<evidence type="ECO:0000256" key="2">
    <source>
        <dbReference type="ARBA" id="ARBA00022679"/>
    </source>
</evidence>
<comment type="caution">
    <text evidence="11">The sequence shown here is derived from an EMBL/GenBank/DDBJ whole genome shotgun (WGS) entry which is preliminary data.</text>
</comment>
<comment type="subunit">
    <text evidence="9">Homohexamer.</text>
</comment>
<dbReference type="GO" id="GO:0005737">
    <property type="term" value="C:cytoplasm"/>
    <property type="evidence" value="ECO:0007669"/>
    <property type="project" value="UniProtKB-SubCell"/>
</dbReference>
<feature type="binding site" evidence="9">
    <location>
        <position position="76"/>
    </location>
    <ligand>
        <name>substrate</name>
    </ligand>
</feature>
<dbReference type="OrthoDB" id="9806661at2"/>
<dbReference type="RefSeq" id="WP_154546958.1">
    <property type="nucleotide sequence ID" value="NZ_VUMX01000002.1"/>
</dbReference>
<evidence type="ECO:0000256" key="5">
    <source>
        <dbReference type="ARBA" id="ARBA00022840"/>
    </source>
</evidence>
<feature type="binding site" evidence="9">
    <location>
        <begin position="126"/>
        <end position="132"/>
    </location>
    <ligand>
        <name>ATP</name>
        <dbReference type="ChEBI" id="CHEBI:30616"/>
    </ligand>
</feature>
<comment type="catalytic activity">
    <reaction evidence="8 9">
        <text>(R)-4'-phosphopantetheine + ATP + H(+) = 3'-dephospho-CoA + diphosphate</text>
        <dbReference type="Rhea" id="RHEA:19801"/>
        <dbReference type="ChEBI" id="CHEBI:15378"/>
        <dbReference type="ChEBI" id="CHEBI:30616"/>
        <dbReference type="ChEBI" id="CHEBI:33019"/>
        <dbReference type="ChEBI" id="CHEBI:57328"/>
        <dbReference type="ChEBI" id="CHEBI:61723"/>
        <dbReference type="EC" id="2.7.7.3"/>
    </reaction>
</comment>
<keyword evidence="1 9" id="KW-0963">Cytoplasm</keyword>
<proteinExistence type="inferred from homology"/>
<keyword evidence="6 9" id="KW-0460">Magnesium</keyword>
<dbReference type="UniPathway" id="UPA00241">
    <property type="reaction ID" value="UER00355"/>
</dbReference>
<keyword evidence="3 9" id="KW-0548">Nucleotidyltransferase</keyword>
<evidence type="ECO:0000259" key="10">
    <source>
        <dbReference type="Pfam" id="PF01467"/>
    </source>
</evidence>